<reference evidence="8 9" key="1">
    <citation type="submission" date="2016-11" db="EMBL/GenBank/DDBJ databases">
        <title>Rahnella oryzae sp. nov., isolated from rice root.</title>
        <authorList>
            <person name="Zhang X.-X."/>
            <person name="Zhang J."/>
        </authorList>
    </citation>
    <scope>NUCLEOTIDE SEQUENCE [LARGE SCALE GENOMIC DNA]</scope>
    <source>
        <strain evidence="8 9">J11-6</strain>
    </source>
</reference>
<evidence type="ECO:0000256" key="4">
    <source>
        <dbReference type="ARBA" id="ARBA00022801"/>
    </source>
</evidence>
<dbReference type="Gene3D" id="3.20.20.300">
    <property type="entry name" value="Glycoside hydrolase, family 3, N-terminal domain"/>
    <property type="match status" value="1"/>
</dbReference>
<name>A0A1S8CKM9_9GAMM</name>
<evidence type="ECO:0000313" key="8">
    <source>
        <dbReference type="EMBL" id="OMQ24366.1"/>
    </source>
</evidence>
<keyword evidence="6" id="KW-0732">Signal</keyword>
<evidence type="ECO:0000256" key="1">
    <source>
        <dbReference type="ARBA" id="ARBA00001231"/>
    </source>
</evidence>
<feature type="domain" description="Glycoside hydrolase family 3 N-terminal" evidence="7">
    <location>
        <begin position="50"/>
        <end position="388"/>
    </location>
</feature>
<dbReference type="OrthoDB" id="9786661at2"/>
<gene>
    <name evidence="8" type="ORF">BMI79_05880</name>
</gene>
<dbReference type="STRING" id="2034155.BMI79_05880"/>
<comment type="caution">
    <text evidence="8">The sequence shown here is derived from an EMBL/GenBank/DDBJ whole genome shotgun (WGS) entry which is preliminary data.</text>
</comment>
<dbReference type="GO" id="GO:0009254">
    <property type="term" value="P:peptidoglycan turnover"/>
    <property type="evidence" value="ECO:0007669"/>
    <property type="project" value="TreeGrafter"/>
</dbReference>
<comment type="catalytic activity">
    <reaction evidence="1">
        <text>Hydrolysis of terminal non-reducing N-acetyl-D-hexosamine residues in N-acetyl-beta-D-hexosaminides.</text>
        <dbReference type="EC" id="3.2.1.52"/>
    </reaction>
</comment>
<dbReference type="GO" id="GO:0005975">
    <property type="term" value="P:carbohydrate metabolic process"/>
    <property type="evidence" value="ECO:0007669"/>
    <property type="project" value="InterPro"/>
</dbReference>
<dbReference type="InterPro" id="IPR019800">
    <property type="entry name" value="Glyco_hydro_3_AS"/>
</dbReference>
<dbReference type="PANTHER" id="PTHR30480:SF13">
    <property type="entry name" value="BETA-HEXOSAMINIDASE"/>
    <property type="match status" value="1"/>
</dbReference>
<proteinExistence type="inferred from homology"/>
<dbReference type="SUPFAM" id="SSF51445">
    <property type="entry name" value="(Trans)glycosidases"/>
    <property type="match status" value="1"/>
</dbReference>
<dbReference type="InterPro" id="IPR001764">
    <property type="entry name" value="Glyco_hydro_3_N"/>
</dbReference>
<dbReference type="InterPro" id="IPR036881">
    <property type="entry name" value="Glyco_hydro_3_C_sf"/>
</dbReference>
<dbReference type="Pfam" id="PF00933">
    <property type="entry name" value="Glyco_hydro_3"/>
    <property type="match status" value="1"/>
</dbReference>
<dbReference type="InterPro" id="IPR017853">
    <property type="entry name" value="GH"/>
</dbReference>
<feature type="chain" id="PRO_5012345541" description="beta-N-acetylhexosaminidase" evidence="6">
    <location>
        <begin position="23"/>
        <end position="628"/>
    </location>
</feature>
<dbReference type="RefSeq" id="WP_076941252.1">
    <property type="nucleotide sequence ID" value="NZ_MOXD01000003.1"/>
</dbReference>
<evidence type="ECO:0000256" key="6">
    <source>
        <dbReference type="SAM" id="SignalP"/>
    </source>
</evidence>
<dbReference type="PANTHER" id="PTHR30480">
    <property type="entry name" value="BETA-HEXOSAMINIDASE-RELATED"/>
    <property type="match status" value="1"/>
</dbReference>
<evidence type="ECO:0000256" key="3">
    <source>
        <dbReference type="ARBA" id="ARBA00012663"/>
    </source>
</evidence>
<dbReference type="InterPro" id="IPR036962">
    <property type="entry name" value="Glyco_hydro_3_N_sf"/>
</dbReference>
<accession>A0A1S8CKM9</accession>
<evidence type="ECO:0000313" key="9">
    <source>
        <dbReference type="Proteomes" id="UP000216021"/>
    </source>
</evidence>
<dbReference type="EC" id="3.2.1.52" evidence="3"/>
<protein>
    <recommendedName>
        <fullName evidence="3">beta-N-acetylhexosaminidase</fullName>
        <ecNumber evidence="3">3.2.1.52</ecNumber>
    </recommendedName>
</protein>
<dbReference type="Gene3D" id="3.40.50.1700">
    <property type="entry name" value="Glycoside hydrolase family 3 C-terminal domain"/>
    <property type="match status" value="1"/>
</dbReference>
<dbReference type="PRINTS" id="PR00133">
    <property type="entry name" value="GLHYDRLASE3"/>
</dbReference>
<dbReference type="Proteomes" id="UP000216021">
    <property type="component" value="Unassembled WGS sequence"/>
</dbReference>
<evidence type="ECO:0000259" key="7">
    <source>
        <dbReference type="Pfam" id="PF00933"/>
    </source>
</evidence>
<keyword evidence="9" id="KW-1185">Reference proteome</keyword>
<dbReference type="PROSITE" id="PS00775">
    <property type="entry name" value="GLYCOSYL_HYDROL_F3"/>
    <property type="match status" value="1"/>
</dbReference>
<dbReference type="NCBIfam" id="NF003740">
    <property type="entry name" value="PRK05337.1"/>
    <property type="match status" value="1"/>
</dbReference>
<dbReference type="InterPro" id="IPR050226">
    <property type="entry name" value="NagZ_Beta-hexosaminidase"/>
</dbReference>
<sequence length="628" mass="68440">MKKIGMTVIAACVAGLSFTAIAVPLTASQQQHLWAAPKENAERIVAQMNTREKIGQVLMLDVRNWGKNAAGEPENVTVLPAELAKVITDYRLGSVILFRENFIDTPQSYQLIQDLQKASYQLPLLISTDQEGGYVTRLREGTEMPGNMALAATRNESMAQRVGEVHGAELNALGVHINFAPVLDVNTNQNNPVIGVRSFGSNIELVNGMSAAYIKGLHQNSVLATAKHFPGHGNVATDSHFGLPQVAYSESEWRQTDLVPFKNAVDHGLDAVLTAHIIVPALDNSKVTSKKDGTEIGLPATLSKKIISGVLRDELKFKGLVFTDALDMGAIVDNFGVAEAAEKALMAGSDVLVMPVHIWDQQGIAQLEDLYRYLETESQKNPELAARLQQAATQVVQSKLANKLTPYSPHTLDYAKSVVASPEHKRFEKQVAENAITLIKNDRLLPYQLKAQNNLLVISDENARNKIVSNELQNIASELKGQQIAVTSSAFKLDENTLPSNLAENIRANDLVILITYNLKAKHTAAQKVIDQAAALNKPVVVISSRNPYDIAYLDNVKANIAIYGITGFDVTNNNRNSLEANIKAGVRTLFKANGERAALNSPKGKLPVDIRNPQGDIIYPFGHGLTY</sequence>
<dbReference type="GO" id="GO:0004563">
    <property type="term" value="F:beta-N-acetylhexosaminidase activity"/>
    <property type="evidence" value="ECO:0007669"/>
    <property type="project" value="UniProtKB-EC"/>
</dbReference>
<keyword evidence="4 8" id="KW-0378">Hydrolase</keyword>
<organism evidence="8 9">
    <name type="scientific">Serratia oryzae</name>
    <dbReference type="NCBI Taxonomy" id="2034155"/>
    <lineage>
        <taxon>Bacteria</taxon>
        <taxon>Pseudomonadati</taxon>
        <taxon>Pseudomonadota</taxon>
        <taxon>Gammaproteobacteria</taxon>
        <taxon>Enterobacterales</taxon>
        <taxon>Yersiniaceae</taxon>
        <taxon>Serratia</taxon>
    </lineage>
</organism>
<dbReference type="AlphaFoldDB" id="A0A1S8CKM9"/>
<evidence type="ECO:0000256" key="5">
    <source>
        <dbReference type="ARBA" id="ARBA00023295"/>
    </source>
</evidence>
<keyword evidence="5" id="KW-0326">Glycosidase</keyword>
<dbReference type="EMBL" id="MOXD01000003">
    <property type="protein sequence ID" value="OMQ24366.1"/>
    <property type="molecule type" value="Genomic_DNA"/>
</dbReference>
<feature type="signal peptide" evidence="6">
    <location>
        <begin position="1"/>
        <end position="22"/>
    </location>
</feature>
<comment type="similarity">
    <text evidence="2">Belongs to the glycosyl hydrolase 3 family.</text>
</comment>
<evidence type="ECO:0000256" key="2">
    <source>
        <dbReference type="ARBA" id="ARBA00005336"/>
    </source>
</evidence>